<feature type="domain" description="SusD-like N-terminal" evidence="8">
    <location>
        <begin position="91"/>
        <end position="224"/>
    </location>
</feature>
<dbReference type="RefSeq" id="WP_346760866.1">
    <property type="nucleotide sequence ID" value="NZ_JAUJEB010000006.1"/>
</dbReference>
<dbReference type="EMBL" id="JAUJEB010000006">
    <property type="protein sequence ID" value="MDN5215537.1"/>
    <property type="molecule type" value="Genomic_DNA"/>
</dbReference>
<keyword evidence="3 6" id="KW-0732">Signal</keyword>
<evidence type="ECO:0000259" key="7">
    <source>
        <dbReference type="Pfam" id="PF07980"/>
    </source>
</evidence>
<sequence length="525" mass="58947">MNKEKIIIYLVSFMVLFTSSCADLEETDPSNFSAGTFPSASNPDTYRALAYTPLVTFRSFVDSQHGWMLVESGTDEVVVPTRGGGWNDGGKWRQMHFHDWDANHAAVGTTWSDTYKGIVECNTIIEFVEEAAAFDGQAEIIAQTRAMRALFYSILVDLFGNVPLITSSDRSQISPPNNTRKEVFDFVEQELLDILNDLPTVVDATTYGFPTKWMAHTLLAKIYLNAEVYTGTERWNDCIAQCNEVLAGPFGFNTWISGEASDWPDLINPFMSMFTADNGPQVNSIIFAMPNDANNGTRQNFIRRFLYGEVLQQFKVPGSAWNGHTTQLEFFNKFDDPNDQRSKMWLSGFQIDINGDPLLNGAGEQIFVEPDLFAGGDFNVGGSTGSIRKGARSIKYFPDRNSVGSLWSSNDYIWFRYADVVLMKGEAEARQANNPELALGAINTLRAERGATPLPSPITMDHLLDERGREFAFEHWRRQDLIRFGKWEDSWGLNPGGHDPALRLFPIPQNQLNVNPNLVQNPGYE</sequence>
<feature type="chain" id="PRO_5046784018" evidence="6">
    <location>
        <begin position="23"/>
        <end position="525"/>
    </location>
</feature>
<reference evidence="9" key="1">
    <citation type="submission" date="2023-06" db="EMBL/GenBank/DDBJ databases">
        <title>Genomic of Agaribacillus aureum.</title>
        <authorList>
            <person name="Wang G."/>
        </authorList>
    </citation>
    <scope>NUCLEOTIDE SEQUENCE</scope>
    <source>
        <strain evidence="9">BMA12</strain>
    </source>
</reference>
<feature type="domain" description="RagB/SusD" evidence="7">
    <location>
        <begin position="319"/>
        <end position="524"/>
    </location>
</feature>
<comment type="similarity">
    <text evidence="2">Belongs to the SusD family.</text>
</comment>
<evidence type="ECO:0000259" key="8">
    <source>
        <dbReference type="Pfam" id="PF14322"/>
    </source>
</evidence>
<dbReference type="Proteomes" id="UP001172083">
    <property type="component" value="Unassembled WGS sequence"/>
</dbReference>
<dbReference type="PROSITE" id="PS51257">
    <property type="entry name" value="PROKAR_LIPOPROTEIN"/>
    <property type="match status" value="1"/>
</dbReference>
<keyword evidence="4" id="KW-0472">Membrane</keyword>
<accession>A0ABT8LEZ5</accession>
<evidence type="ECO:0000256" key="1">
    <source>
        <dbReference type="ARBA" id="ARBA00004442"/>
    </source>
</evidence>
<keyword evidence="5" id="KW-0998">Cell outer membrane</keyword>
<dbReference type="InterPro" id="IPR011990">
    <property type="entry name" value="TPR-like_helical_dom_sf"/>
</dbReference>
<evidence type="ECO:0000256" key="4">
    <source>
        <dbReference type="ARBA" id="ARBA00023136"/>
    </source>
</evidence>
<comment type="subcellular location">
    <subcellularLocation>
        <location evidence="1">Cell outer membrane</location>
    </subcellularLocation>
</comment>
<dbReference type="SUPFAM" id="SSF48452">
    <property type="entry name" value="TPR-like"/>
    <property type="match status" value="1"/>
</dbReference>
<dbReference type="InterPro" id="IPR033985">
    <property type="entry name" value="SusD-like_N"/>
</dbReference>
<dbReference type="Pfam" id="PF07980">
    <property type="entry name" value="SusD_RagB"/>
    <property type="match status" value="1"/>
</dbReference>
<gene>
    <name evidence="9" type="ORF">QQ020_25895</name>
</gene>
<dbReference type="InterPro" id="IPR012944">
    <property type="entry name" value="SusD_RagB_dom"/>
</dbReference>
<proteinExistence type="inferred from homology"/>
<evidence type="ECO:0000256" key="2">
    <source>
        <dbReference type="ARBA" id="ARBA00006275"/>
    </source>
</evidence>
<evidence type="ECO:0000313" key="9">
    <source>
        <dbReference type="EMBL" id="MDN5215537.1"/>
    </source>
</evidence>
<dbReference type="Gene3D" id="1.25.40.390">
    <property type="match status" value="1"/>
</dbReference>
<keyword evidence="10" id="KW-1185">Reference proteome</keyword>
<evidence type="ECO:0000313" key="10">
    <source>
        <dbReference type="Proteomes" id="UP001172083"/>
    </source>
</evidence>
<evidence type="ECO:0000256" key="5">
    <source>
        <dbReference type="ARBA" id="ARBA00023237"/>
    </source>
</evidence>
<feature type="signal peptide" evidence="6">
    <location>
        <begin position="1"/>
        <end position="22"/>
    </location>
</feature>
<evidence type="ECO:0000256" key="6">
    <source>
        <dbReference type="SAM" id="SignalP"/>
    </source>
</evidence>
<organism evidence="9 10">
    <name type="scientific">Agaribacillus aureus</name>
    <dbReference type="NCBI Taxonomy" id="3051825"/>
    <lineage>
        <taxon>Bacteria</taxon>
        <taxon>Pseudomonadati</taxon>
        <taxon>Bacteroidota</taxon>
        <taxon>Cytophagia</taxon>
        <taxon>Cytophagales</taxon>
        <taxon>Splendidivirgaceae</taxon>
        <taxon>Agaribacillus</taxon>
    </lineage>
</organism>
<evidence type="ECO:0000256" key="3">
    <source>
        <dbReference type="ARBA" id="ARBA00022729"/>
    </source>
</evidence>
<comment type="caution">
    <text evidence="9">The sequence shown here is derived from an EMBL/GenBank/DDBJ whole genome shotgun (WGS) entry which is preliminary data.</text>
</comment>
<dbReference type="Pfam" id="PF14322">
    <property type="entry name" value="SusD-like_3"/>
    <property type="match status" value="1"/>
</dbReference>
<protein>
    <submittedName>
        <fullName evidence="9">RagB/SusD family nutrient uptake outer membrane protein</fullName>
    </submittedName>
</protein>
<name>A0ABT8LEZ5_9BACT</name>